<dbReference type="InterPro" id="IPR049066">
    <property type="entry name" value="T6SS_Tgi2PP"/>
</dbReference>
<feature type="signal peptide" evidence="1">
    <location>
        <begin position="1"/>
        <end position="40"/>
    </location>
</feature>
<dbReference type="Gene3D" id="3.10.450.170">
    <property type="entry name" value="type vi secretion system effector-immunity co pseudomonas protegens"/>
    <property type="match status" value="1"/>
</dbReference>
<keyword evidence="1" id="KW-0732">Signal</keyword>
<evidence type="ECO:0000256" key="1">
    <source>
        <dbReference type="SAM" id="SignalP"/>
    </source>
</evidence>
<evidence type="ECO:0000313" key="3">
    <source>
        <dbReference type="Proteomes" id="UP000610594"/>
    </source>
</evidence>
<name>A0ABX0N0B9_9BURK</name>
<dbReference type="Pfam" id="PF21576">
    <property type="entry name" value="T6SS_Tgi2PP"/>
    <property type="match status" value="1"/>
</dbReference>
<gene>
    <name evidence="2" type="ORF">F1735_14740</name>
</gene>
<accession>A0ABX0N0B9</accession>
<feature type="chain" id="PRO_5045539079" evidence="1">
    <location>
        <begin position="41"/>
        <end position="167"/>
    </location>
</feature>
<organism evidence="2 3">
    <name type="scientific">Massilia genomosp. 1</name>
    <dbReference type="NCBI Taxonomy" id="2609280"/>
    <lineage>
        <taxon>Bacteria</taxon>
        <taxon>Pseudomonadati</taxon>
        <taxon>Pseudomonadota</taxon>
        <taxon>Betaproteobacteria</taxon>
        <taxon>Burkholderiales</taxon>
        <taxon>Oxalobacteraceae</taxon>
        <taxon>Telluria group</taxon>
        <taxon>Massilia</taxon>
    </lineage>
</organism>
<keyword evidence="3" id="KW-1185">Reference proteome</keyword>
<dbReference type="EMBL" id="WHJF01000034">
    <property type="protein sequence ID" value="NHZ63549.1"/>
    <property type="molecule type" value="Genomic_DNA"/>
</dbReference>
<protein>
    <submittedName>
        <fullName evidence="2">Uncharacterized protein</fullName>
    </submittedName>
</protein>
<sequence>MALLKKPHYGSQMGIPMRSPRRSCALLLAGALLAGMPALAAPLDAQHIRPSGLTLQQARKVLSVVLKHEKFQMNRKDAYLWFDNPYKNAPDADGYYLLQLYHSPPKAAMMYTLGHFSVNMFTAEVWDFMRCERFSFPALSAIQQRVSARTGQRAPDEQKVRDALCLN</sequence>
<proteinExistence type="predicted"/>
<dbReference type="RefSeq" id="WP_167237644.1">
    <property type="nucleotide sequence ID" value="NZ_WHJF01000034.1"/>
</dbReference>
<reference evidence="2 3" key="1">
    <citation type="submission" date="2019-10" db="EMBL/GenBank/DDBJ databases">
        <title>Taxonomy of Antarctic Massilia spp.: description of Massilia rubra sp. nov., Massilia aquatica sp. nov., Massilia mucilaginosa sp. nov., Massilia frigida sp. nov. isolated from streams, lakes and regoliths.</title>
        <authorList>
            <person name="Holochova P."/>
            <person name="Sedlacek I."/>
            <person name="Kralova S."/>
            <person name="Maslanova I."/>
            <person name="Busse H.-J."/>
            <person name="Stankova E."/>
            <person name="Vrbovska V."/>
            <person name="Kovarovic V."/>
            <person name="Bartak M."/>
            <person name="Svec P."/>
            <person name="Pantucek R."/>
        </authorList>
    </citation>
    <scope>NUCLEOTIDE SEQUENCE [LARGE SCALE GENOMIC DNA]</scope>
    <source>
        <strain evidence="2 3">CCM 8694</strain>
    </source>
</reference>
<dbReference type="Proteomes" id="UP000610594">
    <property type="component" value="Unassembled WGS sequence"/>
</dbReference>
<evidence type="ECO:0000313" key="2">
    <source>
        <dbReference type="EMBL" id="NHZ63549.1"/>
    </source>
</evidence>
<comment type="caution">
    <text evidence="2">The sequence shown here is derived from an EMBL/GenBank/DDBJ whole genome shotgun (WGS) entry which is preliminary data.</text>
</comment>